<keyword evidence="3" id="KW-1185">Reference proteome</keyword>
<protein>
    <submittedName>
        <fullName evidence="2">Uncharacterized protein</fullName>
    </submittedName>
</protein>
<reference evidence="2" key="1">
    <citation type="submission" date="2021-01" db="EMBL/GenBank/DDBJ databases">
        <authorList>
            <consortium name="Genoscope - CEA"/>
            <person name="William W."/>
        </authorList>
    </citation>
    <scope>NUCLEOTIDE SEQUENCE</scope>
</reference>
<evidence type="ECO:0000256" key="1">
    <source>
        <dbReference type="SAM" id="Phobius"/>
    </source>
</evidence>
<keyword evidence="1" id="KW-0812">Transmembrane</keyword>
<organism evidence="2 3">
    <name type="scientific">Paramecium sonneborni</name>
    <dbReference type="NCBI Taxonomy" id="65129"/>
    <lineage>
        <taxon>Eukaryota</taxon>
        <taxon>Sar</taxon>
        <taxon>Alveolata</taxon>
        <taxon>Ciliophora</taxon>
        <taxon>Intramacronucleata</taxon>
        <taxon>Oligohymenophorea</taxon>
        <taxon>Peniculida</taxon>
        <taxon>Parameciidae</taxon>
        <taxon>Paramecium</taxon>
    </lineage>
</organism>
<dbReference type="EMBL" id="CAJJDN010000150">
    <property type="protein sequence ID" value="CAD8124239.1"/>
    <property type="molecule type" value="Genomic_DNA"/>
</dbReference>
<dbReference type="Proteomes" id="UP000692954">
    <property type="component" value="Unassembled WGS sequence"/>
</dbReference>
<keyword evidence="1" id="KW-0472">Membrane</keyword>
<evidence type="ECO:0000313" key="3">
    <source>
        <dbReference type="Proteomes" id="UP000692954"/>
    </source>
</evidence>
<comment type="caution">
    <text evidence="2">The sequence shown here is derived from an EMBL/GenBank/DDBJ whole genome shotgun (WGS) entry which is preliminary data.</text>
</comment>
<name>A0A8S1RB05_9CILI</name>
<sequence>MEILRNHNLIDYQQLGQQLVIFILVIGLIYNQKNIDNIGLYQEYSQTLEKEILKEKIGFNY</sequence>
<dbReference type="AlphaFoldDB" id="A0A8S1RB05"/>
<feature type="transmembrane region" description="Helical" evidence="1">
    <location>
        <begin position="12"/>
        <end position="30"/>
    </location>
</feature>
<evidence type="ECO:0000313" key="2">
    <source>
        <dbReference type="EMBL" id="CAD8124239.1"/>
    </source>
</evidence>
<proteinExistence type="predicted"/>
<gene>
    <name evidence="2" type="ORF">PSON_ATCC_30995.1.T1500018</name>
</gene>
<keyword evidence="1" id="KW-1133">Transmembrane helix</keyword>
<accession>A0A8S1RB05</accession>